<dbReference type="SMART" id="SM00062">
    <property type="entry name" value="PBPb"/>
    <property type="match status" value="1"/>
</dbReference>
<protein>
    <submittedName>
        <fullName evidence="4">Transporter substrate-binding domain-containing protein</fullName>
    </submittedName>
</protein>
<dbReference type="PANTHER" id="PTHR35936">
    <property type="entry name" value="MEMBRANE-BOUND LYTIC MUREIN TRANSGLYCOSYLASE F"/>
    <property type="match status" value="1"/>
</dbReference>
<dbReference type="RefSeq" id="WP_227323698.1">
    <property type="nucleotide sequence ID" value="NZ_JAESVB010000022.1"/>
</dbReference>
<evidence type="ECO:0000259" key="3">
    <source>
        <dbReference type="SMART" id="SM00062"/>
    </source>
</evidence>
<accession>A0A964E1B6</accession>
<feature type="domain" description="Solute-binding protein family 3/N-terminal" evidence="3">
    <location>
        <begin position="53"/>
        <end position="279"/>
    </location>
</feature>
<comment type="caution">
    <text evidence="4">The sequence shown here is derived from an EMBL/GenBank/DDBJ whole genome shotgun (WGS) entry which is preliminary data.</text>
</comment>
<feature type="signal peptide" evidence="2">
    <location>
        <begin position="1"/>
        <end position="31"/>
    </location>
</feature>
<dbReference type="InterPro" id="IPR001638">
    <property type="entry name" value="Solute-binding_3/MltF_N"/>
</dbReference>
<dbReference type="EMBL" id="JAESVB010000022">
    <property type="protein sequence ID" value="MCB8878057.1"/>
    <property type="molecule type" value="Genomic_DNA"/>
</dbReference>
<sequence length="293" mass="30642">MKIMRRPTIRTATIAGIVGLTALMAMKPAFAQSNIVVDQAKAALPADIRAAGVLKVATSLQWPPFDYLKDGKPEGIDIRLIKLLAEKLGLQAQFNDLKFPAIVPGVVTGRFDIGVDQIGVTAARLQVVDLVPYFDSAYGLMIRKGAPALDINNLCGKSLVITQGSAQVDMAKQLSAQCAAAGHAPIALIYFPDSAVTYLALSNGRGDGFLTARAVGVYIVQSSDKLAMASGTLAGNLSMAGIVVSKGNAALEKALTLAIESAMDDGSYRKIMADFGVPEGAISKAQLRAPAQP</sequence>
<reference evidence="4" key="1">
    <citation type="journal article" date="2021" name="Microorganisms">
        <title>Acidisoma silvae sp. nov. and Acidisomacellulosilytica sp. nov., Two Acidophilic Bacteria Isolated from Decaying Wood, Hydrolyzing Cellulose and Producing Poly-3-hydroxybutyrate.</title>
        <authorList>
            <person name="Mieszkin S."/>
            <person name="Pouder E."/>
            <person name="Uroz S."/>
            <person name="Simon-Colin C."/>
            <person name="Alain K."/>
        </authorList>
    </citation>
    <scope>NUCLEOTIDE SEQUENCE</scope>
    <source>
        <strain evidence="4">HW T2.11</strain>
    </source>
</reference>
<dbReference type="PANTHER" id="PTHR35936:SF17">
    <property type="entry name" value="ARGININE-BINDING EXTRACELLULAR PROTEIN ARTP"/>
    <property type="match status" value="1"/>
</dbReference>
<dbReference type="Proteomes" id="UP000708298">
    <property type="component" value="Unassembled WGS sequence"/>
</dbReference>
<evidence type="ECO:0000313" key="5">
    <source>
        <dbReference type="Proteomes" id="UP000708298"/>
    </source>
</evidence>
<evidence type="ECO:0000313" key="4">
    <source>
        <dbReference type="EMBL" id="MCB8878057.1"/>
    </source>
</evidence>
<name>A0A964E1B6_9PROT</name>
<dbReference type="Pfam" id="PF00497">
    <property type="entry name" value="SBP_bac_3"/>
    <property type="match status" value="1"/>
</dbReference>
<evidence type="ECO:0000256" key="1">
    <source>
        <dbReference type="ARBA" id="ARBA00022729"/>
    </source>
</evidence>
<feature type="chain" id="PRO_5038091474" evidence="2">
    <location>
        <begin position="32"/>
        <end position="293"/>
    </location>
</feature>
<reference evidence="4" key="2">
    <citation type="submission" date="2021-01" db="EMBL/GenBank/DDBJ databases">
        <authorList>
            <person name="Mieszkin S."/>
            <person name="Pouder E."/>
            <person name="Alain K."/>
        </authorList>
    </citation>
    <scope>NUCLEOTIDE SEQUENCE</scope>
    <source>
        <strain evidence="4">HW T2.11</strain>
    </source>
</reference>
<dbReference type="AlphaFoldDB" id="A0A964E1B6"/>
<dbReference type="Gene3D" id="3.40.190.10">
    <property type="entry name" value="Periplasmic binding protein-like II"/>
    <property type="match status" value="2"/>
</dbReference>
<dbReference type="SUPFAM" id="SSF53850">
    <property type="entry name" value="Periplasmic binding protein-like II"/>
    <property type="match status" value="1"/>
</dbReference>
<evidence type="ECO:0000256" key="2">
    <source>
        <dbReference type="SAM" id="SignalP"/>
    </source>
</evidence>
<gene>
    <name evidence="4" type="ORF">ASILVAE211_22910</name>
</gene>
<organism evidence="4 5">
    <name type="scientific">Acidisoma silvae</name>
    <dbReference type="NCBI Taxonomy" id="2802396"/>
    <lineage>
        <taxon>Bacteria</taxon>
        <taxon>Pseudomonadati</taxon>
        <taxon>Pseudomonadota</taxon>
        <taxon>Alphaproteobacteria</taxon>
        <taxon>Acetobacterales</taxon>
        <taxon>Acidocellaceae</taxon>
        <taxon>Acidisoma</taxon>
    </lineage>
</organism>
<proteinExistence type="predicted"/>
<keyword evidence="1 2" id="KW-0732">Signal</keyword>
<keyword evidence="5" id="KW-1185">Reference proteome</keyword>